<protein>
    <recommendedName>
        <fullName evidence="10">TGF-beta family profile domain-containing protein</fullName>
    </recommendedName>
</protein>
<name>A0AAV7XUQ0_9NEOP</name>
<feature type="region of interest" description="Disordered" evidence="9">
    <location>
        <begin position="21"/>
        <end position="45"/>
    </location>
</feature>
<comment type="subcellular location">
    <subcellularLocation>
        <location evidence="1">Secreted</location>
    </subcellularLocation>
</comment>
<proteinExistence type="inferred from homology"/>
<keyword evidence="7" id="KW-1015">Disulfide bond</keyword>
<keyword evidence="3" id="KW-0964">Secreted</keyword>
<dbReference type="Gene3D" id="2.10.90.10">
    <property type="entry name" value="Cystine-knot cytokines"/>
    <property type="match status" value="1"/>
</dbReference>
<dbReference type="SUPFAM" id="SSF57501">
    <property type="entry name" value="Cystine-knot cytokines"/>
    <property type="match status" value="1"/>
</dbReference>
<keyword evidence="6 8" id="KW-0339">Growth factor</keyword>
<evidence type="ECO:0000256" key="1">
    <source>
        <dbReference type="ARBA" id="ARBA00004613"/>
    </source>
</evidence>
<evidence type="ECO:0000313" key="12">
    <source>
        <dbReference type="Proteomes" id="UP001075354"/>
    </source>
</evidence>
<evidence type="ECO:0000256" key="4">
    <source>
        <dbReference type="ARBA" id="ARBA00022685"/>
    </source>
</evidence>
<evidence type="ECO:0000256" key="9">
    <source>
        <dbReference type="SAM" id="MobiDB-lite"/>
    </source>
</evidence>
<keyword evidence="12" id="KW-1185">Reference proteome</keyword>
<dbReference type="FunFam" id="2.10.90.10:FF:000006">
    <property type="entry name" value="growth/differentiation factor 8"/>
    <property type="match status" value="1"/>
</dbReference>
<dbReference type="AlphaFoldDB" id="A0AAV7XUQ0"/>
<sequence>MQSQVANATLFVWLRGTGVYRSRDDVDDDDEDLEDDEEDEDPAPSVTVSVMRMRARGSATPDAPVPFELEATTKLEQPEGAGVWVKVDIKKMAEDWFRRPRDNLGLMVYANPSTGVDGKLLVNTDTDGEANPNMPFVELYLKDGRKRRVRRSTGLNCDENSGEVRCCRYPLEVDFERFGWDFIIFPKKYVANYCSGDCPYVYMQKYPHTAITHMARNKTGPCCAPRKMSAINMLYFDHDLNVVFGVLPGMVVERCGCF</sequence>
<dbReference type="EMBL" id="JAPTSV010000004">
    <property type="protein sequence ID" value="KAJ1528864.1"/>
    <property type="molecule type" value="Genomic_DNA"/>
</dbReference>
<evidence type="ECO:0000313" key="11">
    <source>
        <dbReference type="EMBL" id="KAJ1528864.1"/>
    </source>
</evidence>
<dbReference type="PROSITE" id="PS00250">
    <property type="entry name" value="TGF_BETA_1"/>
    <property type="match status" value="1"/>
</dbReference>
<accession>A0AAV7XUQ0</accession>
<feature type="domain" description="TGF-beta family profile" evidence="10">
    <location>
        <begin position="145"/>
        <end position="258"/>
    </location>
</feature>
<dbReference type="CDD" id="cd13751">
    <property type="entry name" value="TGF_beta_GDF8_like"/>
    <property type="match status" value="1"/>
</dbReference>
<evidence type="ECO:0000256" key="5">
    <source>
        <dbReference type="ARBA" id="ARBA00022729"/>
    </source>
</evidence>
<feature type="compositionally biased region" description="Acidic residues" evidence="9">
    <location>
        <begin position="25"/>
        <end position="42"/>
    </location>
</feature>
<dbReference type="GO" id="GO:0008083">
    <property type="term" value="F:growth factor activity"/>
    <property type="evidence" value="ECO:0007669"/>
    <property type="project" value="UniProtKB-KW"/>
</dbReference>
<evidence type="ECO:0000256" key="6">
    <source>
        <dbReference type="ARBA" id="ARBA00023030"/>
    </source>
</evidence>
<dbReference type="InterPro" id="IPR001839">
    <property type="entry name" value="TGF-b_C"/>
</dbReference>
<evidence type="ECO:0000256" key="8">
    <source>
        <dbReference type="RuleBase" id="RU000354"/>
    </source>
</evidence>
<dbReference type="Proteomes" id="UP001075354">
    <property type="component" value="Chromosome 4"/>
</dbReference>
<dbReference type="InterPro" id="IPR015615">
    <property type="entry name" value="TGF-beta-rel"/>
</dbReference>
<dbReference type="SMART" id="SM00204">
    <property type="entry name" value="TGFB"/>
    <property type="match status" value="1"/>
</dbReference>
<organism evidence="11 12">
    <name type="scientific">Megalurothrips usitatus</name>
    <name type="common">bean blossom thrips</name>
    <dbReference type="NCBI Taxonomy" id="439358"/>
    <lineage>
        <taxon>Eukaryota</taxon>
        <taxon>Metazoa</taxon>
        <taxon>Ecdysozoa</taxon>
        <taxon>Arthropoda</taxon>
        <taxon>Hexapoda</taxon>
        <taxon>Insecta</taxon>
        <taxon>Pterygota</taxon>
        <taxon>Neoptera</taxon>
        <taxon>Paraneoptera</taxon>
        <taxon>Thysanoptera</taxon>
        <taxon>Terebrantia</taxon>
        <taxon>Thripoidea</taxon>
        <taxon>Thripidae</taxon>
        <taxon>Megalurothrips</taxon>
    </lineage>
</organism>
<dbReference type="PROSITE" id="PS51362">
    <property type="entry name" value="TGF_BETA_2"/>
    <property type="match status" value="1"/>
</dbReference>
<keyword evidence="5" id="KW-0732">Signal</keyword>
<dbReference type="InterPro" id="IPR029034">
    <property type="entry name" value="Cystine-knot_cytokine"/>
</dbReference>
<comment type="similarity">
    <text evidence="2 8">Belongs to the TGF-beta family.</text>
</comment>
<gene>
    <name evidence="11" type="ORF">ONE63_007236</name>
</gene>
<dbReference type="InterPro" id="IPR017948">
    <property type="entry name" value="TGFb_CS"/>
</dbReference>
<dbReference type="PANTHER" id="PTHR11848:SF262">
    <property type="entry name" value="LD29161P"/>
    <property type="match status" value="1"/>
</dbReference>
<evidence type="ECO:0000256" key="3">
    <source>
        <dbReference type="ARBA" id="ARBA00022525"/>
    </source>
</evidence>
<evidence type="ECO:0000256" key="2">
    <source>
        <dbReference type="ARBA" id="ARBA00006656"/>
    </source>
</evidence>
<keyword evidence="4" id="KW-0165">Cleavage on pair of basic residues</keyword>
<comment type="caution">
    <text evidence="11">The sequence shown here is derived from an EMBL/GenBank/DDBJ whole genome shotgun (WGS) entry which is preliminary data.</text>
</comment>
<dbReference type="PANTHER" id="PTHR11848">
    <property type="entry name" value="TGF-BETA FAMILY"/>
    <property type="match status" value="1"/>
</dbReference>
<evidence type="ECO:0000259" key="10">
    <source>
        <dbReference type="PROSITE" id="PS51362"/>
    </source>
</evidence>
<evidence type="ECO:0000256" key="7">
    <source>
        <dbReference type="ARBA" id="ARBA00023157"/>
    </source>
</evidence>
<dbReference type="GO" id="GO:0005125">
    <property type="term" value="F:cytokine activity"/>
    <property type="evidence" value="ECO:0007669"/>
    <property type="project" value="TreeGrafter"/>
</dbReference>
<dbReference type="GO" id="GO:0005615">
    <property type="term" value="C:extracellular space"/>
    <property type="evidence" value="ECO:0007669"/>
    <property type="project" value="TreeGrafter"/>
</dbReference>
<dbReference type="Pfam" id="PF00019">
    <property type="entry name" value="TGF_beta"/>
    <property type="match status" value="1"/>
</dbReference>
<reference evidence="11" key="1">
    <citation type="submission" date="2022-12" db="EMBL/GenBank/DDBJ databases">
        <title>Chromosome-level genome assembly of the bean flower thrips Megalurothrips usitatus.</title>
        <authorList>
            <person name="Ma L."/>
            <person name="Liu Q."/>
            <person name="Li H."/>
            <person name="Cai W."/>
        </authorList>
    </citation>
    <scope>NUCLEOTIDE SEQUENCE</scope>
    <source>
        <strain evidence="11">Cailab_2022a</strain>
    </source>
</reference>